<gene>
    <name evidence="19" type="primary">NAALAD2_5</name>
    <name evidence="19" type="ORF">SK128_009411</name>
</gene>
<dbReference type="Gene3D" id="3.40.630.10">
    <property type="entry name" value="Zn peptidases"/>
    <property type="match status" value="1"/>
</dbReference>
<dbReference type="GO" id="GO:0016324">
    <property type="term" value="C:apical plasma membrane"/>
    <property type="evidence" value="ECO:0007669"/>
    <property type="project" value="UniProtKB-SubCell"/>
</dbReference>
<keyword evidence="9" id="KW-0106">Calcium</keyword>
<comment type="subcellular location">
    <subcellularLocation>
        <location evidence="2">Apical cell membrane</location>
    </subcellularLocation>
</comment>
<evidence type="ECO:0000256" key="4">
    <source>
        <dbReference type="ARBA" id="ARBA00022438"/>
    </source>
</evidence>
<keyword evidence="10" id="KW-0482">Metalloprotease</keyword>
<keyword evidence="7 19" id="KW-0378">Hydrolase</keyword>
<evidence type="ECO:0000256" key="5">
    <source>
        <dbReference type="ARBA" id="ARBA00022670"/>
    </source>
</evidence>
<evidence type="ECO:0000256" key="12">
    <source>
        <dbReference type="ARBA" id="ARBA00023180"/>
    </source>
</evidence>
<dbReference type="AlphaFoldDB" id="A0AAN8XDK1"/>
<accession>A0AAN8XDK1</accession>
<dbReference type="PANTHER" id="PTHR10404:SF77">
    <property type="entry name" value="GLUTAMATE CARBOXYPEPTIDASE 2 HOMOLOG"/>
    <property type="match status" value="1"/>
</dbReference>
<dbReference type="GO" id="GO:0004180">
    <property type="term" value="F:carboxypeptidase activity"/>
    <property type="evidence" value="ECO:0007669"/>
    <property type="project" value="UniProtKB-KW"/>
</dbReference>
<keyword evidence="6" id="KW-0479">Metal-binding</keyword>
<evidence type="ECO:0000256" key="2">
    <source>
        <dbReference type="ARBA" id="ARBA00004221"/>
    </source>
</evidence>
<dbReference type="InterPro" id="IPR007484">
    <property type="entry name" value="Peptidase_M28"/>
</dbReference>
<comment type="caution">
    <text evidence="19">The sequence shown here is derived from an EMBL/GenBank/DDBJ whole genome shotgun (WGS) entry which is preliminary data.</text>
</comment>
<dbReference type="InterPro" id="IPR036757">
    <property type="entry name" value="TFR-like_dimer_dom_sf"/>
</dbReference>
<comment type="cofactor">
    <cofactor evidence="1">
        <name>Zn(2+)</name>
        <dbReference type="ChEBI" id="CHEBI:29105"/>
    </cofactor>
</comment>
<dbReference type="Pfam" id="PF04389">
    <property type="entry name" value="Peptidase_M28"/>
    <property type="match status" value="1"/>
</dbReference>
<dbReference type="InterPro" id="IPR046450">
    <property type="entry name" value="PA_dom_sf"/>
</dbReference>
<dbReference type="SUPFAM" id="SSF52025">
    <property type="entry name" value="PA domain"/>
    <property type="match status" value="1"/>
</dbReference>
<evidence type="ECO:0000256" key="6">
    <source>
        <dbReference type="ARBA" id="ARBA00022723"/>
    </source>
</evidence>
<protein>
    <recommendedName>
        <fullName evidence="14">Aminopeptidase NAALADL1</fullName>
    </recommendedName>
    <alternativeName>
        <fullName evidence="15">N-acetylated-alpha-linked acidic dipeptidase-like protein</fullName>
    </alternativeName>
</protein>
<evidence type="ECO:0000256" key="15">
    <source>
        <dbReference type="ARBA" id="ARBA00081462"/>
    </source>
</evidence>
<dbReference type="GO" id="GO:0008237">
    <property type="term" value="F:metallopeptidase activity"/>
    <property type="evidence" value="ECO:0007669"/>
    <property type="project" value="UniProtKB-KW"/>
</dbReference>
<evidence type="ECO:0000313" key="19">
    <source>
        <dbReference type="EMBL" id="KAK7082545.1"/>
    </source>
</evidence>
<keyword evidence="5" id="KW-0645">Protease</keyword>
<evidence type="ECO:0000259" key="17">
    <source>
        <dbReference type="Pfam" id="PF04253"/>
    </source>
</evidence>
<dbReference type="Gene3D" id="3.50.30.30">
    <property type="match status" value="1"/>
</dbReference>
<dbReference type="GO" id="GO:0046872">
    <property type="term" value="F:metal ion binding"/>
    <property type="evidence" value="ECO:0007669"/>
    <property type="project" value="UniProtKB-KW"/>
</dbReference>
<dbReference type="Pfam" id="PF02225">
    <property type="entry name" value="PA"/>
    <property type="match status" value="1"/>
</dbReference>
<dbReference type="Gene3D" id="1.20.930.40">
    <property type="entry name" value="Transferrin receptor-like, dimerisation domain"/>
    <property type="match status" value="1"/>
</dbReference>
<dbReference type="FunFam" id="1.20.930.40:FF:000001">
    <property type="entry name" value="N-acetylated-alpha-linked acidic dipeptidase 2"/>
    <property type="match status" value="1"/>
</dbReference>
<dbReference type="FunFam" id="3.40.630.10:FF:000101">
    <property type="entry name" value="N-acetylated alpha-linked acidic dipeptidase like 1"/>
    <property type="match status" value="1"/>
</dbReference>
<proteinExistence type="inferred from homology"/>
<dbReference type="Pfam" id="PF04253">
    <property type="entry name" value="TFR_dimer"/>
    <property type="match status" value="1"/>
</dbReference>
<dbReference type="SUPFAM" id="SSF47672">
    <property type="entry name" value="Transferrin receptor-like dimerisation domain"/>
    <property type="match status" value="1"/>
</dbReference>
<evidence type="ECO:0000259" key="16">
    <source>
        <dbReference type="Pfam" id="PF02225"/>
    </source>
</evidence>
<sequence length="739" mass="82543">MMLKKNPALTGCICGAAGFAVAAVLVITLVSTSDKKERNSVRTEQALSDIEDYIISNVNADNIRNFLRYMTLKPHLGGTLGETELAGWLASTWEEQGLDEVHLVPYEVLLSYPSQDLPNLVRILDASNQAIWISAAKQKPLYAPEESLPEIPFTFNGYAAAGNATGEVVYAGYGREEDFKFLEENNIDLSGKIVLARYGHIFRANIADMAEGRGAIGVVLYSDPSDYAPEGSDIVYPNSYFMPPSAAPFGTVKLKDGDPLTPFYPAVESAYHIPQDEAPIPKIPVQPISYEDAWHILSRMGGVEAPSEWQGDLNVTYRLGPGFQQQDLRLNLDVNNIYQQNITHNVIGIMKGSVEPDRYVLVGNHYDAWILGAVDPNSGTAAMLELSRVLTQYSKETGWRPRRTLVFCAWGSEEYGLLASVEWAEQFGKQLADRTVVYINIDMAIEGNYTLRTKSAPLLYDAIYSSAKKVPNPDPEEVAAGRPTVYDTWAHRRPDPRQPDMPLMQFIGSGSDYKSFQHNLGIPCTDFRYTHDNKTLGEPMYHTLYETFELVDEIYDQGFEFHKAVTVLWGDLAVVFSEMDILPYSLRAYADFIARAYYDITTQYSALIASKNITMEYFGKAVENFNSTIITFEGNLQNVDFENPLQVRKINDQLMMVERAFIDPLGLPGRPEYNHVVTAPSKKDAYSGTAFAGLTDTLVAITEASEDQLDDLWRTFSHHLAAVTHFLNTAAKVLTDDLW</sequence>
<feature type="domain" description="Transferrin receptor-like dimerisation" evidence="17">
    <location>
        <begin position="616"/>
        <end position="734"/>
    </location>
</feature>
<evidence type="ECO:0000256" key="3">
    <source>
        <dbReference type="ARBA" id="ARBA00005634"/>
    </source>
</evidence>
<keyword evidence="12" id="KW-0325">Glycoprotein</keyword>
<comment type="similarity">
    <text evidence="3">Belongs to the peptidase M28 family. M28B subfamily.</text>
</comment>
<dbReference type="Proteomes" id="UP001381693">
    <property type="component" value="Unassembled WGS sequence"/>
</dbReference>
<keyword evidence="11" id="KW-1015">Disulfide bond</keyword>
<dbReference type="InterPro" id="IPR007365">
    <property type="entry name" value="TFR-like_dimer_dom"/>
</dbReference>
<dbReference type="InterPro" id="IPR039373">
    <property type="entry name" value="Peptidase_M28B"/>
</dbReference>
<evidence type="ECO:0000256" key="10">
    <source>
        <dbReference type="ARBA" id="ARBA00023049"/>
    </source>
</evidence>
<dbReference type="PANTHER" id="PTHR10404">
    <property type="entry name" value="N-ACETYLATED-ALPHA-LINKED ACIDIC DIPEPTIDASE"/>
    <property type="match status" value="1"/>
</dbReference>
<evidence type="ECO:0000256" key="7">
    <source>
        <dbReference type="ARBA" id="ARBA00022801"/>
    </source>
</evidence>
<evidence type="ECO:0000256" key="9">
    <source>
        <dbReference type="ARBA" id="ARBA00022837"/>
    </source>
</evidence>
<feature type="domain" description="PA" evidence="16">
    <location>
        <begin position="165"/>
        <end position="257"/>
    </location>
</feature>
<keyword evidence="8" id="KW-0862">Zinc</keyword>
<keyword evidence="20" id="KW-1185">Reference proteome</keyword>
<evidence type="ECO:0000256" key="13">
    <source>
        <dbReference type="ARBA" id="ARBA00059290"/>
    </source>
</evidence>
<dbReference type="FunFam" id="3.50.30.30:FF:000045">
    <property type="entry name" value="Predicted protein"/>
    <property type="match status" value="1"/>
</dbReference>
<reference evidence="19 20" key="1">
    <citation type="submission" date="2023-11" db="EMBL/GenBank/DDBJ databases">
        <title>Halocaridina rubra genome assembly.</title>
        <authorList>
            <person name="Smith C."/>
        </authorList>
    </citation>
    <scope>NUCLEOTIDE SEQUENCE [LARGE SCALE GENOMIC DNA]</scope>
    <source>
        <strain evidence="19">EP-1</strain>
        <tissue evidence="19">Whole</tissue>
    </source>
</reference>
<dbReference type="CDD" id="cd02121">
    <property type="entry name" value="PA_GCPII_like"/>
    <property type="match status" value="1"/>
</dbReference>
<dbReference type="EMBL" id="JAXCGZ010003976">
    <property type="protein sequence ID" value="KAK7082545.1"/>
    <property type="molecule type" value="Genomic_DNA"/>
</dbReference>
<evidence type="ECO:0000259" key="18">
    <source>
        <dbReference type="Pfam" id="PF04389"/>
    </source>
</evidence>
<keyword evidence="4" id="KW-0031">Aminopeptidase</keyword>
<dbReference type="SUPFAM" id="SSF53187">
    <property type="entry name" value="Zn-dependent exopeptidases"/>
    <property type="match status" value="1"/>
</dbReference>
<evidence type="ECO:0000313" key="20">
    <source>
        <dbReference type="Proteomes" id="UP001381693"/>
    </source>
</evidence>
<dbReference type="GO" id="GO:0004177">
    <property type="term" value="F:aminopeptidase activity"/>
    <property type="evidence" value="ECO:0007669"/>
    <property type="project" value="UniProtKB-KW"/>
</dbReference>
<evidence type="ECO:0000256" key="1">
    <source>
        <dbReference type="ARBA" id="ARBA00001947"/>
    </source>
</evidence>
<dbReference type="GO" id="GO:0006508">
    <property type="term" value="P:proteolysis"/>
    <property type="evidence" value="ECO:0007669"/>
    <property type="project" value="UniProtKB-KW"/>
</dbReference>
<evidence type="ECO:0000256" key="14">
    <source>
        <dbReference type="ARBA" id="ARBA00068168"/>
    </source>
</evidence>
<name>A0AAN8XDK1_HALRR</name>
<organism evidence="19 20">
    <name type="scientific">Halocaridina rubra</name>
    <name type="common">Hawaiian red shrimp</name>
    <dbReference type="NCBI Taxonomy" id="373956"/>
    <lineage>
        <taxon>Eukaryota</taxon>
        <taxon>Metazoa</taxon>
        <taxon>Ecdysozoa</taxon>
        <taxon>Arthropoda</taxon>
        <taxon>Crustacea</taxon>
        <taxon>Multicrustacea</taxon>
        <taxon>Malacostraca</taxon>
        <taxon>Eumalacostraca</taxon>
        <taxon>Eucarida</taxon>
        <taxon>Decapoda</taxon>
        <taxon>Pleocyemata</taxon>
        <taxon>Caridea</taxon>
        <taxon>Atyoidea</taxon>
        <taxon>Atyidae</taxon>
        <taxon>Halocaridina</taxon>
    </lineage>
</organism>
<dbReference type="InterPro" id="IPR003137">
    <property type="entry name" value="PA_domain"/>
</dbReference>
<comment type="function">
    <text evidence="13">Aminopeptidase with broad substrate specificity. Has lower activity with substrates that have Asp or Glu in the P2' position, or Pro in the P3' position. Lacks activity with substrates that have both Pro in the P3' position and Asp or Glu in the P2' position. Lacks carboxypeptidase activity. Lacks dipeptidyl-peptidase IV type activity.</text>
</comment>
<feature type="domain" description="Peptidase M28" evidence="18">
    <location>
        <begin position="345"/>
        <end position="551"/>
    </location>
</feature>
<evidence type="ECO:0000256" key="11">
    <source>
        <dbReference type="ARBA" id="ARBA00023157"/>
    </source>
</evidence>
<keyword evidence="19" id="KW-0121">Carboxypeptidase</keyword>
<evidence type="ECO:0000256" key="8">
    <source>
        <dbReference type="ARBA" id="ARBA00022833"/>
    </source>
</evidence>